<keyword evidence="3" id="KW-1185">Reference proteome</keyword>
<feature type="transmembrane region" description="Helical" evidence="1">
    <location>
        <begin position="41"/>
        <end position="59"/>
    </location>
</feature>
<name>A0A2U1FHV6_9PORP</name>
<sequence length="72" mass="7971">MESTTRRKLLAHAISSFILGLIVYLLLSLLYWVDVLPHQKYALWMAVAFGGVAFARGLLSMSKGKSDKSDQG</sequence>
<protein>
    <submittedName>
        <fullName evidence="2">Uncharacterized protein</fullName>
    </submittedName>
</protein>
<keyword evidence="1" id="KW-0812">Transmembrane</keyword>
<gene>
    <name evidence="2" type="ORF">C7382_10640</name>
</gene>
<reference evidence="2 3" key="1">
    <citation type="submission" date="2018-04" db="EMBL/GenBank/DDBJ databases">
        <title>Genomic Encyclopedia of Type Strains, Phase IV (KMG-IV): sequencing the most valuable type-strain genomes for metagenomic binning, comparative biology and taxonomic classification.</title>
        <authorList>
            <person name="Goeker M."/>
        </authorList>
    </citation>
    <scope>NUCLEOTIDE SEQUENCE [LARGE SCALE GENOMIC DNA]</scope>
    <source>
        <strain evidence="2 3">DSM 28520</strain>
    </source>
</reference>
<proteinExistence type="predicted"/>
<dbReference type="AlphaFoldDB" id="A0A2U1FHV6"/>
<evidence type="ECO:0000313" key="2">
    <source>
        <dbReference type="EMBL" id="PVZ11580.1"/>
    </source>
</evidence>
<organism evidence="2 3">
    <name type="scientific">Porphyromonas loveana</name>
    <dbReference type="NCBI Taxonomy" id="1884669"/>
    <lineage>
        <taxon>Bacteria</taxon>
        <taxon>Pseudomonadati</taxon>
        <taxon>Bacteroidota</taxon>
        <taxon>Bacteroidia</taxon>
        <taxon>Bacteroidales</taxon>
        <taxon>Porphyromonadaceae</taxon>
        <taxon>Porphyromonas</taxon>
    </lineage>
</organism>
<accession>A0A2U1FHV6</accession>
<dbReference type="GeneID" id="94550548"/>
<comment type="caution">
    <text evidence="2">The sequence shown here is derived from an EMBL/GenBank/DDBJ whole genome shotgun (WGS) entry which is preliminary data.</text>
</comment>
<feature type="transmembrane region" description="Helical" evidence="1">
    <location>
        <begin position="9"/>
        <end position="29"/>
    </location>
</feature>
<dbReference type="RefSeq" id="WP_116679103.1">
    <property type="nucleotide sequence ID" value="NZ_JBGXZY010000087.1"/>
</dbReference>
<keyword evidence="1" id="KW-0472">Membrane</keyword>
<evidence type="ECO:0000313" key="3">
    <source>
        <dbReference type="Proteomes" id="UP000245462"/>
    </source>
</evidence>
<dbReference type="EMBL" id="QEKY01000006">
    <property type="protein sequence ID" value="PVZ11580.1"/>
    <property type="molecule type" value="Genomic_DNA"/>
</dbReference>
<keyword evidence="1" id="KW-1133">Transmembrane helix</keyword>
<dbReference type="Proteomes" id="UP000245462">
    <property type="component" value="Unassembled WGS sequence"/>
</dbReference>
<evidence type="ECO:0000256" key="1">
    <source>
        <dbReference type="SAM" id="Phobius"/>
    </source>
</evidence>